<gene>
    <name evidence="1" type="ORF">JF547_19615</name>
</gene>
<dbReference type="AlphaFoldDB" id="A0A8I1SL87"/>
<dbReference type="EMBL" id="JAEKJW010000004">
    <property type="protein sequence ID" value="MBN8198683.1"/>
    <property type="molecule type" value="Genomic_DNA"/>
</dbReference>
<evidence type="ECO:0000313" key="2">
    <source>
        <dbReference type="Proteomes" id="UP000664405"/>
    </source>
</evidence>
<comment type="caution">
    <text evidence="1">The sequence shown here is derived from an EMBL/GenBank/DDBJ whole genome shotgun (WGS) entry which is preliminary data.</text>
</comment>
<name>A0A8I1SL87_9PROT</name>
<sequence length="147" mass="15423">MSSTLGDLANDYATAYKADLASFRTETQTDQLCAIASRVAQSCTAVETGGKEVSVAQSEISGAIIIGEATAKKLAKDDAAWIARQAAVNQTELRKKAEEQQARDQTLLSSLKDLSGKLVGTNKTDSGYEQSVEGFEDTLASGALVAS</sequence>
<dbReference type="Proteomes" id="UP000664405">
    <property type="component" value="Unassembled WGS sequence"/>
</dbReference>
<reference evidence="1" key="1">
    <citation type="submission" date="2020-12" db="EMBL/GenBank/DDBJ databases">
        <title>Oil enriched cultivation method for isolating marine PHA-producing bacteria.</title>
        <authorList>
            <person name="Zheng W."/>
            <person name="Yu S."/>
            <person name="Huang Y."/>
        </authorList>
    </citation>
    <scope>NUCLEOTIDE SEQUENCE</scope>
    <source>
        <strain evidence="1">SY-2-3</strain>
    </source>
</reference>
<accession>A0A8I1SL87</accession>
<evidence type="ECO:0000313" key="1">
    <source>
        <dbReference type="EMBL" id="MBN8198683.1"/>
    </source>
</evidence>
<organism evidence="1 2">
    <name type="scientific">Thalassospira povalilytica</name>
    <dbReference type="NCBI Taxonomy" id="732237"/>
    <lineage>
        <taxon>Bacteria</taxon>
        <taxon>Pseudomonadati</taxon>
        <taxon>Pseudomonadota</taxon>
        <taxon>Alphaproteobacteria</taxon>
        <taxon>Rhodospirillales</taxon>
        <taxon>Thalassospiraceae</taxon>
        <taxon>Thalassospira</taxon>
    </lineage>
</organism>
<proteinExistence type="predicted"/>
<protein>
    <submittedName>
        <fullName evidence="1">Uncharacterized protein</fullName>
    </submittedName>
</protein>
<dbReference type="RefSeq" id="WP_114113577.1">
    <property type="nucleotide sequence ID" value="NZ_JAEKJW010000004.1"/>
</dbReference>